<comment type="caution">
    <text evidence="1">The sequence shown here is derived from an EMBL/GenBank/DDBJ whole genome shotgun (WGS) entry which is preliminary data.</text>
</comment>
<dbReference type="InterPro" id="IPR018531">
    <property type="entry name" value="DUF1993"/>
</dbReference>
<dbReference type="Gene3D" id="1.20.120.450">
    <property type="entry name" value="dinb family like domain"/>
    <property type="match status" value="1"/>
</dbReference>
<dbReference type="Pfam" id="PF09351">
    <property type="entry name" value="DUF1993"/>
    <property type="match status" value="1"/>
</dbReference>
<evidence type="ECO:0000313" key="2">
    <source>
        <dbReference type="Proteomes" id="UP000637002"/>
    </source>
</evidence>
<dbReference type="EMBL" id="BMGG01000003">
    <property type="protein sequence ID" value="GGC60073.1"/>
    <property type="molecule type" value="Genomic_DNA"/>
</dbReference>
<dbReference type="PANTHER" id="PTHR36922">
    <property type="entry name" value="BLL2446 PROTEIN"/>
    <property type="match status" value="1"/>
</dbReference>
<dbReference type="PANTHER" id="PTHR36922:SF1">
    <property type="entry name" value="DUF1993 DOMAIN-CONTAINING PROTEIN"/>
    <property type="match status" value="1"/>
</dbReference>
<dbReference type="RefSeq" id="WP_188608870.1">
    <property type="nucleotide sequence ID" value="NZ_BMGG01000003.1"/>
</dbReference>
<keyword evidence="2" id="KW-1185">Reference proteome</keyword>
<reference evidence="1" key="2">
    <citation type="submission" date="2020-09" db="EMBL/GenBank/DDBJ databases">
        <authorList>
            <person name="Sun Q."/>
            <person name="Zhou Y."/>
        </authorList>
    </citation>
    <scope>NUCLEOTIDE SEQUENCE</scope>
    <source>
        <strain evidence="1">CGMCC 1.12919</strain>
    </source>
</reference>
<sequence>MSISFYDVSIGRYLQTTAAVRDCLAKGAAFCAEKGIDPQDLVTTRLYDDMYPLRFQLISVVHHSLGAVEGLRKGVFTPPPDTAPHDYAGLQQLVAETHKVLGEVSPDEIDKLEGGDLVFTVGGRQIPFVARDFILSFSLPNFYFHATTAYDILRHRGVPLGKRDYMGRLAIKA</sequence>
<name>A0A916U5L3_9HYPH</name>
<protein>
    <recommendedName>
        <fullName evidence="3">DUF1993 domain-containing protein</fullName>
    </recommendedName>
</protein>
<accession>A0A916U5L3</accession>
<dbReference type="AlphaFoldDB" id="A0A916U5L3"/>
<proteinExistence type="predicted"/>
<reference evidence="1" key="1">
    <citation type="journal article" date="2014" name="Int. J. Syst. Evol. Microbiol.">
        <title>Complete genome sequence of Corynebacterium casei LMG S-19264T (=DSM 44701T), isolated from a smear-ripened cheese.</title>
        <authorList>
            <consortium name="US DOE Joint Genome Institute (JGI-PGF)"/>
            <person name="Walter F."/>
            <person name="Albersmeier A."/>
            <person name="Kalinowski J."/>
            <person name="Ruckert C."/>
        </authorList>
    </citation>
    <scope>NUCLEOTIDE SEQUENCE</scope>
    <source>
        <strain evidence="1">CGMCC 1.12919</strain>
    </source>
</reference>
<dbReference type="InterPro" id="IPR034660">
    <property type="entry name" value="DinB/YfiT-like"/>
</dbReference>
<gene>
    <name evidence="1" type="ORF">GCM10010994_18430</name>
</gene>
<dbReference type="Proteomes" id="UP000637002">
    <property type="component" value="Unassembled WGS sequence"/>
</dbReference>
<dbReference type="SUPFAM" id="SSF109854">
    <property type="entry name" value="DinB/YfiT-like putative metalloenzymes"/>
    <property type="match status" value="1"/>
</dbReference>
<evidence type="ECO:0000313" key="1">
    <source>
        <dbReference type="EMBL" id="GGC60073.1"/>
    </source>
</evidence>
<evidence type="ECO:0008006" key="3">
    <source>
        <dbReference type="Google" id="ProtNLM"/>
    </source>
</evidence>
<organism evidence="1 2">
    <name type="scientific">Chelatococcus reniformis</name>
    <dbReference type="NCBI Taxonomy" id="1494448"/>
    <lineage>
        <taxon>Bacteria</taxon>
        <taxon>Pseudomonadati</taxon>
        <taxon>Pseudomonadota</taxon>
        <taxon>Alphaproteobacteria</taxon>
        <taxon>Hyphomicrobiales</taxon>
        <taxon>Chelatococcaceae</taxon>
        <taxon>Chelatococcus</taxon>
    </lineage>
</organism>